<feature type="compositionally biased region" description="Basic and acidic residues" evidence="1">
    <location>
        <begin position="16"/>
        <end position="28"/>
    </location>
</feature>
<feature type="compositionally biased region" description="Basic and acidic residues" evidence="1">
    <location>
        <begin position="870"/>
        <end position="879"/>
    </location>
</feature>
<feature type="region of interest" description="Disordered" evidence="1">
    <location>
        <begin position="1"/>
        <end position="30"/>
    </location>
</feature>
<feature type="region of interest" description="Disordered" evidence="1">
    <location>
        <begin position="424"/>
        <end position="448"/>
    </location>
</feature>
<accession>A0A6B1IWS0</accession>
<comment type="caution">
    <text evidence="2">The sequence shown here is derived from an EMBL/GenBank/DDBJ whole genome shotgun (WGS) entry which is preliminary data.</text>
</comment>
<dbReference type="PANTHER" id="PTHR30121">
    <property type="entry name" value="UNCHARACTERIZED PROTEIN YJGR-RELATED"/>
    <property type="match status" value="1"/>
</dbReference>
<feature type="region of interest" description="Disordered" evidence="1">
    <location>
        <begin position="105"/>
        <end position="196"/>
    </location>
</feature>
<dbReference type="EMBL" id="WMFC01000008">
    <property type="protein sequence ID" value="MYL67685.1"/>
    <property type="molecule type" value="Genomic_DNA"/>
</dbReference>
<protein>
    <recommendedName>
        <fullName evidence="4">ATP-binding protein</fullName>
    </recommendedName>
</protein>
<name>A0A6B1IWS0_9EURY</name>
<dbReference type="InterPro" id="IPR027417">
    <property type="entry name" value="P-loop_NTPase"/>
</dbReference>
<feature type="compositionally biased region" description="Low complexity" evidence="1">
    <location>
        <begin position="903"/>
        <end position="923"/>
    </location>
</feature>
<dbReference type="PANTHER" id="PTHR30121:SF6">
    <property type="entry name" value="SLR6007 PROTEIN"/>
    <property type="match status" value="1"/>
</dbReference>
<sequence length="1256" mass="135973">MTHIMGRAADSPADESPEHSHLRIRPTDTELSPAAVEQGFCRLHTIESPTEGWRDRLFGTEPPTIEFRLQRPAGADAELSLYAGIENAPRAALKEALRTACPNAYELTPATPDPVGPLADATDDGPPTTEAAAETPPTTDNAEQPPATDGATPAPPGDAADPTATAGDTPASRAPAADADTQPTDDSDAPPTDDSTRAAVEWIGEAERRDDWQTRLTPFATFQDDDDAQLPLAVLAETLADTTAAVTVQIVCQRYYDWRGEAHDRQFQLKEGHDTMGARFIDFLLGWPERTDADQASTTTREWENPAITGRQDAIAAADPQHAYCVSARCVIAGPNAEGLARRLTTALEALSGGYYTIDGTVHTEAAVEPVCTAIQERRVHEPSYETAKTKLPWTRNRSRALIMDAGTVPALCLLDGTALTTGGDRAVDPPGADRTALPPPPADQLAHYQQPGLTLGQPLDQDGEPTGDPIAVPPSLQRLHVAWFGKTGAGKSTSLLTGILANQAATDGADILITPKGDATAEAYLRAHYAEHGSLEDVYYFDCSETLPALSFFDIRPQLAAGIDRATAVEDLTDHYIEILEAIMGPEQFHQAVRSPDIIRQLVKALFDPVHGDDAFTHRALQQAAARFHETGEPPPVVDDELQSMLYNVAANSQQTFDELLQGVHNRIEKIPLDQRLGQLFNHVPDEEDPHFDLRAVIDEDAVVILDTGDLRAASQQALARTVLSKLWTALQRRAQTTEPADRPVVNLYLEEAAQLVSSGIIDDFLAQVRSFGCGVTLATQFPGQLRVRDEAAYVELLNNVSTIITGSVPVDDALAKRLATADLEPSAVGNRLRSLQRGHWLVRLPAPFDTQPPQPFLLASAPLPPGHPDGDGFRPAREATFTTRSEQLRERTRQQYGLDVTATQATTGSATSTDAPAAGAADSKDASADDAPTRVDSALPYTERLPEPVTYDGERHAVVCTACDTRYDPSPDGLRAAVACCHDPATVDRAAYPICELPLKLTYTERQESAISDAGLRFLQAVYSAHQRQYDPELEYDITRDSMRRLQEYVGIDRTEVDELREAGLVSRDCRYPHTLYTVTPEGRDAIGVRHREGVAYGAGAGDLSESSLHVAMVEVGTQLLEHEYVADPASPATRVEEYYEVADGRLDAAAVDEAGDVVAALEAERINNDAVEAIPADYDKLAAQEPEAAVWVVKNRRAAHEVVTALNDPATGPPRVTKTYGEQTRPDTFTIDQPGLTDVVTFQAARDAYLDRV</sequence>
<proteinExistence type="predicted"/>
<evidence type="ECO:0000313" key="2">
    <source>
        <dbReference type="EMBL" id="MYL67685.1"/>
    </source>
</evidence>
<organism evidence="2 3">
    <name type="scientific">Halorubrum distributum</name>
    <dbReference type="NCBI Taxonomy" id="29283"/>
    <lineage>
        <taxon>Archaea</taxon>
        <taxon>Methanobacteriati</taxon>
        <taxon>Methanobacteriota</taxon>
        <taxon>Stenosarchaea group</taxon>
        <taxon>Halobacteria</taxon>
        <taxon>Halobacteriales</taxon>
        <taxon>Haloferacaceae</taxon>
        <taxon>Halorubrum</taxon>
        <taxon>Halorubrum distributum group</taxon>
    </lineage>
</organism>
<evidence type="ECO:0000256" key="1">
    <source>
        <dbReference type="SAM" id="MobiDB-lite"/>
    </source>
</evidence>
<dbReference type="Proteomes" id="UP000452321">
    <property type="component" value="Unassembled WGS sequence"/>
</dbReference>
<dbReference type="CDD" id="cd01127">
    <property type="entry name" value="TrwB_TraG_TraD_VirD4"/>
    <property type="match status" value="1"/>
</dbReference>
<feature type="region of interest" description="Disordered" evidence="1">
    <location>
        <begin position="855"/>
        <end position="946"/>
    </location>
</feature>
<dbReference type="RefSeq" id="WP_159358453.1">
    <property type="nucleotide sequence ID" value="NZ_WMFC01000008.1"/>
</dbReference>
<dbReference type="SUPFAM" id="SSF52540">
    <property type="entry name" value="P-loop containing nucleoside triphosphate hydrolases"/>
    <property type="match status" value="1"/>
</dbReference>
<reference evidence="2 3" key="1">
    <citation type="submission" date="2019-11" db="EMBL/GenBank/DDBJ databases">
        <title>Genome sequences of 17 halophilic strains isolated from different environments.</title>
        <authorList>
            <person name="Furrow R.E."/>
        </authorList>
    </citation>
    <scope>NUCLEOTIDE SEQUENCE [LARGE SCALE GENOMIC DNA]</scope>
    <source>
        <strain evidence="2 3">22502_06_Cabo</strain>
    </source>
</reference>
<dbReference type="Gene3D" id="3.40.50.300">
    <property type="entry name" value="P-loop containing nucleotide triphosphate hydrolases"/>
    <property type="match status" value="1"/>
</dbReference>
<feature type="compositionally biased region" description="Basic and acidic residues" evidence="1">
    <location>
        <begin position="924"/>
        <end position="935"/>
    </location>
</feature>
<feature type="compositionally biased region" description="Low complexity" evidence="1">
    <location>
        <begin position="126"/>
        <end position="182"/>
    </location>
</feature>
<evidence type="ECO:0008006" key="4">
    <source>
        <dbReference type="Google" id="ProtNLM"/>
    </source>
</evidence>
<dbReference type="InterPro" id="IPR051162">
    <property type="entry name" value="T4SS_component"/>
</dbReference>
<evidence type="ECO:0000313" key="3">
    <source>
        <dbReference type="Proteomes" id="UP000452321"/>
    </source>
</evidence>
<dbReference type="AlphaFoldDB" id="A0A6B1IWS0"/>
<gene>
    <name evidence="2" type="ORF">GLW30_08070</name>
</gene>